<proteinExistence type="predicted"/>
<dbReference type="PANTHER" id="PTHR33504">
    <property type="entry name" value="NADH DEHYDROGENASE (UBIQUINONE) 1 BETA SUBCOMPLEX, 4"/>
    <property type="match status" value="1"/>
</dbReference>
<keyword evidence="2" id="KW-1185">Reference proteome</keyword>
<dbReference type="Proteomes" id="UP001501920">
    <property type="component" value="Chromosome 23"/>
</dbReference>
<reference evidence="1" key="2">
    <citation type="submission" date="2025-08" db="UniProtKB">
        <authorList>
            <consortium name="Ensembl"/>
        </authorList>
    </citation>
    <scope>IDENTIFICATION</scope>
</reference>
<evidence type="ECO:0000313" key="1">
    <source>
        <dbReference type="Ensembl" id="ENSPNAP00000031094.2"/>
    </source>
</evidence>
<dbReference type="Ensembl" id="ENSPNAT00000036521.2">
    <property type="protein sequence ID" value="ENSPNAP00000031094.2"/>
    <property type="gene ID" value="ENSPNAG00000018257.2"/>
</dbReference>
<sequence>MFLCRSDCEKREKSARRIQAFWKSYQDRKLFHLLMNTVRSAEQCVSPAVLRQVSPLEASLLTDRSLQCKVRFRFSGPQFPPVIVFKIFYTGRGRRYLSGKKLFRPSNQATADSYKVMGNRRFMELLMEDEVQWHGREISDPIDITCMRDYVQVRTHTADTLTPGRRNLERNLDSEGEPVLLWTTTDSKQL</sequence>
<protein>
    <submittedName>
        <fullName evidence="1">Uncharacterized protein</fullName>
    </submittedName>
</protein>
<dbReference type="PROSITE" id="PS50096">
    <property type="entry name" value="IQ"/>
    <property type="match status" value="1"/>
</dbReference>
<reference evidence="1" key="3">
    <citation type="submission" date="2025-09" db="UniProtKB">
        <authorList>
            <consortium name="Ensembl"/>
        </authorList>
    </citation>
    <scope>IDENTIFICATION</scope>
</reference>
<dbReference type="AlphaFoldDB" id="A0A3B4E769"/>
<evidence type="ECO:0000313" key="2">
    <source>
        <dbReference type="Proteomes" id="UP001501920"/>
    </source>
</evidence>
<organism evidence="1 2">
    <name type="scientific">Pygocentrus nattereri</name>
    <name type="common">Red-bellied piranha</name>
    <dbReference type="NCBI Taxonomy" id="42514"/>
    <lineage>
        <taxon>Eukaryota</taxon>
        <taxon>Metazoa</taxon>
        <taxon>Chordata</taxon>
        <taxon>Craniata</taxon>
        <taxon>Vertebrata</taxon>
        <taxon>Euteleostomi</taxon>
        <taxon>Actinopterygii</taxon>
        <taxon>Neopterygii</taxon>
        <taxon>Teleostei</taxon>
        <taxon>Ostariophysi</taxon>
        <taxon>Characiformes</taxon>
        <taxon>Characoidei</taxon>
        <taxon>Pygocentrus</taxon>
    </lineage>
</organism>
<dbReference type="PANTHER" id="PTHR33504:SF1">
    <property type="entry name" value="FAMILY WITH SEQUENCE SIMILARITY 90, MEMBER A1B"/>
    <property type="match status" value="1"/>
</dbReference>
<accession>A0A3B4E769</accession>
<dbReference type="GeneTree" id="ENSGT01120000277072"/>
<reference evidence="1 2" key="1">
    <citation type="submission" date="2020-10" db="EMBL/GenBank/DDBJ databases">
        <title>Pygocentrus nattereri (red-bellied piranha) genome, fPygNat1, primary haplotype.</title>
        <authorList>
            <person name="Myers G."/>
            <person name="Meyer A."/>
            <person name="Karagic N."/>
            <person name="Pippel M."/>
            <person name="Winkler S."/>
            <person name="Tracey A."/>
            <person name="Wood J."/>
            <person name="Formenti G."/>
            <person name="Howe K."/>
            <person name="Fedrigo O."/>
            <person name="Jarvis E.D."/>
        </authorList>
    </citation>
    <scope>NUCLEOTIDE SEQUENCE [LARGE SCALE GENOMIC DNA]</scope>
</reference>
<name>A0A3B4E769_PYGNA</name>